<dbReference type="InterPro" id="IPR024196">
    <property type="entry name" value="NiFe_hyd_3_EhaR"/>
</dbReference>
<organism evidence="1 2">
    <name type="scientific">Aerophobetes bacterium</name>
    <dbReference type="NCBI Taxonomy" id="2030807"/>
    <lineage>
        <taxon>Bacteria</taxon>
        <taxon>Candidatus Aerophobota</taxon>
    </lineage>
</organism>
<dbReference type="Pfam" id="PF08282">
    <property type="entry name" value="Hydrolase_3"/>
    <property type="match status" value="1"/>
</dbReference>
<dbReference type="SUPFAM" id="SSF56784">
    <property type="entry name" value="HAD-like"/>
    <property type="match status" value="1"/>
</dbReference>
<dbReference type="InterPro" id="IPR050582">
    <property type="entry name" value="HAD-like_SerB"/>
</dbReference>
<dbReference type="AlphaFoldDB" id="A0A523Y2X8"/>
<dbReference type="Proteomes" id="UP000315669">
    <property type="component" value="Unassembled WGS sequence"/>
</dbReference>
<dbReference type="EMBL" id="SOII01000084">
    <property type="protein sequence ID" value="TET85896.1"/>
    <property type="molecule type" value="Genomic_DNA"/>
</dbReference>
<dbReference type="Gene3D" id="3.40.50.1000">
    <property type="entry name" value="HAD superfamily/HAD-like"/>
    <property type="match status" value="1"/>
</dbReference>
<sequence length="349" mass="39307">MKQINLDCEGPITKNDNALEISRYFLPEGEKFFSLLSRYDDFLTDIIKRKGYRAGTTLAFILPFLKAYGASNKIIKEYSRNHLLFIPGAKRTLSCLKEKMPTFIISTSYQPYIEALCDATGFPEKNTYSTALDLDKYQIPEEEIKRLKKLLQEIIALPSLNLSGVKKKEDLSLKMQKTVQQLNEIFQKEIPSMEGGRILKEVSPLGGKEKAKAVLNSLKKTGGKLSDVMYVGDSITDVEALNLVKEGGLAISFNGNAYALRAAEIACISPHTFLLEILAEVFCREGKKGVFNLVKKWPNTLERKIKEKILTFKPSPQLEITKESNLTDLIKKSEKMRKELRGEIVGKLG</sequence>
<name>A0A523Y2X8_UNCAE</name>
<dbReference type="Gene3D" id="1.10.3870.10">
    <property type="entry name" value="AF1437-like domain superfamily"/>
    <property type="match status" value="1"/>
</dbReference>
<dbReference type="InterPro" id="IPR036412">
    <property type="entry name" value="HAD-like_sf"/>
</dbReference>
<evidence type="ECO:0000313" key="1">
    <source>
        <dbReference type="EMBL" id="TET85896.1"/>
    </source>
</evidence>
<dbReference type="PANTHER" id="PTHR43344">
    <property type="entry name" value="PHOSPHOSERINE PHOSPHATASE"/>
    <property type="match status" value="1"/>
</dbReference>
<protein>
    <submittedName>
        <fullName evidence="1">Uncharacterized protein</fullName>
    </submittedName>
</protein>
<gene>
    <name evidence="1" type="ORF">E3J32_01175</name>
</gene>
<dbReference type="InterPro" id="IPR023214">
    <property type="entry name" value="HAD_sf"/>
</dbReference>
<comment type="caution">
    <text evidence="1">The sequence shown here is derived from an EMBL/GenBank/DDBJ whole genome shotgun (WGS) entry which is preliminary data.</text>
</comment>
<reference evidence="1 2" key="1">
    <citation type="submission" date="2019-03" db="EMBL/GenBank/DDBJ databases">
        <title>Metabolic potential of uncultured bacteria and archaea associated with petroleum seepage in deep-sea sediments.</title>
        <authorList>
            <person name="Dong X."/>
            <person name="Hubert C."/>
        </authorList>
    </citation>
    <scope>NUCLEOTIDE SEQUENCE [LARGE SCALE GENOMIC DNA]</scope>
    <source>
        <strain evidence="1">E29_bin25</strain>
    </source>
</reference>
<proteinExistence type="predicted"/>
<evidence type="ECO:0000313" key="2">
    <source>
        <dbReference type="Proteomes" id="UP000315669"/>
    </source>
</evidence>
<dbReference type="PIRSF" id="PIRSF019370">
    <property type="entry name" value="EhaR"/>
    <property type="match status" value="1"/>
</dbReference>
<accession>A0A523Y2X8</accession>